<comment type="pathway">
    <text evidence="1">Protein modification; protein sumoylation.</text>
</comment>
<dbReference type="AlphaFoldDB" id="A0A067NS21"/>
<accession>A0A067NS21</accession>
<dbReference type="InParanoid" id="A0A067NS21"/>
<dbReference type="EMBL" id="KL198006">
    <property type="protein sequence ID" value="KDQ30848.1"/>
    <property type="molecule type" value="Genomic_DNA"/>
</dbReference>
<evidence type="ECO:0000313" key="13">
    <source>
        <dbReference type="Proteomes" id="UP000027073"/>
    </source>
</evidence>
<dbReference type="Gene3D" id="2.60.120.780">
    <property type="entry name" value="PINIT domain"/>
    <property type="match status" value="1"/>
</dbReference>
<feature type="compositionally biased region" description="Polar residues" evidence="9">
    <location>
        <begin position="105"/>
        <end position="126"/>
    </location>
</feature>
<dbReference type="Proteomes" id="UP000027073">
    <property type="component" value="Unassembled WGS sequence"/>
</dbReference>
<evidence type="ECO:0000256" key="1">
    <source>
        <dbReference type="ARBA" id="ARBA00004718"/>
    </source>
</evidence>
<name>A0A067NS21_PLEO1</name>
<evidence type="ECO:0000259" key="11">
    <source>
        <dbReference type="PROSITE" id="PS51466"/>
    </source>
</evidence>
<evidence type="ECO:0000256" key="4">
    <source>
        <dbReference type="ARBA" id="ARBA00022723"/>
    </source>
</evidence>
<evidence type="ECO:0000256" key="3">
    <source>
        <dbReference type="ARBA" id="ARBA00022679"/>
    </source>
</evidence>
<dbReference type="PROSITE" id="PS51044">
    <property type="entry name" value="ZF_SP_RING"/>
    <property type="match status" value="1"/>
</dbReference>
<proteinExistence type="inferred from homology"/>
<evidence type="ECO:0000259" key="10">
    <source>
        <dbReference type="PROSITE" id="PS51044"/>
    </source>
</evidence>
<keyword evidence="6" id="KW-0833">Ubl conjugation pathway</keyword>
<dbReference type="GO" id="GO:0016925">
    <property type="term" value="P:protein sumoylation"/>
    <property type="evidence" value="ECO:0007669"/>
    <property type="project" value="UniProtKB-UniPathway"/>
</dbReference>
<dbReference type="GO" id="GO:0008270">
    <property type="term" value="F:zinc ion binding"/>
    <property type="evidence" value="ECO:0007669"/>
    <property type="project" value="UniProtKB-KW"/>
</dbReference>
<keyword evidence="4" id="KW-0479">Metal-binding</keyword>
<feature type="domain" description="PINIT" evidence="11">
    <location>
        <begin position="139"/>
        <end position="305"/>
    </location>
</feature>
<dbReference type="InterPro" id="IPR038654">
    <property type="entry name" value="PINIT_sf"/>
</dbReference>
<evidence type="ECO:0000256" key="2">
    <source>
        <dbReference type="ARBA" id="ARBA00005383"/>
    </source>
</evidence>
<feature type="compositionally biased region" description="Low complexity" evidence="9">
    <location>
        <begin position="497"/>
        <end position="515"/>
    </location>
</feature>
<feature type="region of interest" description="Disordered" evidence="9">
    <location>
        <begin position="481"/>
        <end position="556"/>
    </location>
</feature>
<dbReference type="OrthoDB" id="28127at2759"/>
<evidence type="ECO:0000256" key="6">
    <source>
        <dbReference type="ARBA" id="ARBA00022786"/>
    </source>
</evidence>
<evidence type="ECO:0000256" key="5">
    <source>
        <dbReference type="ARBA" id="ARBA00022771"/>
    </source>
</evidence>
<dbReference type="VEuPathDB" id="FungiDB:PLEOSDRAFT_173074"/>
<keyword evidence="3" id="KW-0808">Transferase</keyword>
<dbReference type="Pfam" id="PF02891">
    <property type="entry name" value="zf-MIZ"/>
    <property type="match status" value="1"/>
</dbReference>
<dbReference type="InterPro" id="IPR004181">
    <property type="entry name" value="Znf_MIZ"/>
</dbReference>
<evidence type="ECO:0000256" key="9">
    <source>
        <dbReference type="SAM" id="MobiDB-lite"/>
    </source>
</evidence>
<keyword evidence="7" id="KW-0862">Zinc</keyword>
<dbReference type="InterPro" id="IPR013083">
    <property type="entry name" value="Znf_RING/FYVE/PHD"/>
</dbReference>
<dbReference type="GO" id="GO:0061665">
    <property type="term" value="F:SUMO ligase activity"/>
    <property type="evidence" value="ECO:0007669"/>
    <property type="project" value="TreeGrafter"/>
</dbReference>
<evidence type="ECO:0000256" key="8">
    <source>
        <dbReference type="PROSITE-ProRule" id="PRU00452"/>
    </source>
</evidence>
<organism evidence="12 13">
    <name type="scientific">Pleurotus ostreatus (strain PC15)</name>
    <name type="common">Oyster mushroom</name>
    <dbReference type="NCBI Taxonomy" id="1137138"/>
    <lineage>
        <taxon>Eukaryota</taxon>
        <taxon>Fungi</taxon>
        <taxon>Dikarya</taxon>
        <taxon>Basidiomycota</taxon>
        <taxon>Agaricomycotina</taxon>
        <taxon>Agaricomycetes</taxon>
        <taxon>Agaricomycetidae</taxon>
        <taxon>Agaricales</taxon>
        <taxon>Pleurotineae</taxon>
        <taxon>Pleurotaceae</taxon>
        <taxon>Pleurotus</taxon>
    </lineage>
</organism>
<dbReference type="UniPathway" id="UPA00886"/>
<comment type="similarity">
    <text evidence="2">Belongs to the PIAS family.</text>
</comment>
<sequence length="640" mass="70721">MASIDSWADFETIRSGIRNNTVDRLKQLITGLNEECHAHLSKTGKKQEIIDRILSVFDSWRASNTQDKWLKAKNVLQQLRTTGHYSRFSSTSTPAAAVPQTSMSVNQFSNNRPAPYNSLTGTSTTIPRYDPYAPPHKLSTPSSSAPKASNLQFKASPFYSQDHVVTTVCECPESTGSTDRKTGKLSFYLSPDQTAKLKQSYQIRLFCTSSLFYTPQPAAFRTPTTTALCPIEFPQTCEVRVNGVLLTANLKGLKKKPGTAPPPDISKYVRGGNLQNNIEMIYVNSQTPPAQPKKYYLVALMVGVTSVDQLVDRLKKGKYRSCEEIQQQMAATSQDFDDVVVGPLKMSLKCPLSFMRINTACRSSHCVHPQCFDATSWFSMMEQTTTWLCPVCEKVLDPADLIMDGYFDDILKQCPDSVEDVMVEADGEWHTTDNKYASAGWKSTHAPIPPRAPSPPKVQAAVKAEPSDGMLRIPRQEEICILDSDDEDEGQVKRELSPSFASRSSLSAGHSLASSVPPSQTGDVIDLTLDSEDEASPPPTVGQKRKTMDTPRSPTEEIWKKGRVEASRTLVHPFDVSPIPLPARIPNITTLPPIDYAMTYRGTGYQGQPRGAGSSQLPFNANFDDFSRAPNGGQSKNRWQ</sequence>
<feature type="compositionally biased region" description="Basic and acidic residues" evidence="9">
    <location>
        <begin position="546"/>
        <end position="556"/>
    </location>
</feature>
<feature type="region of interest" description="Disordered" evidence="9">
    <location>
        <begin position="105"/>
        <end position="146"/>
    </location>
</feature>
<reference evidence="13" key="1">
    <citation type="journal article" date="2014" name="Proc. Natl. Acad. Sci. U.S.A.">
        <title>Extensive sampling of basidiomycete genomes demonstrates inadequacy of the white-rot/brown-rot paradigm for wood decay fungi.</title>
        <authorList>
            <person name="Riley R."/>
            <person name="Salamov A.A."/>
            <person name="Brown D.W."/>
            <person name="Nagy L.G."/>
            <person name="Floudas D."/>
            <person name="Held B.W."/>
            <person name="Levasseur A."/>
            <person name="Lombard V."/>
            <person name="Morin E."/>
            <person name="Otillar R."/>
            <person name="Lindquist E.A."/>
            <person name="Sun H."/>
            <person name="LaButti K.M."/>
            <person name="Schmutz J."/>
            <person name="Jabbour D."/>
            <person name="Luo H."/>
            <person name="Baker S.E."/>
            <person name="Pisabarro A.G."/>
            <person name="Walton J.D."/>
            <person name="Blanchette R.A."/>
            <person name="Henrissat B."/>
            <person name="Martin F."/>
            <person name="Cullen D."/>
            <person name="Hibbett D.S."/>
            <person name="Grigoriev I.V."/>
        </authorList>
    </citation>
    <scope>NUCLEOTIDE SEQUENCE [LARGE SCALE GENOMIC DNA]</scope>
    <source>
        <strain evidence="13">PC15</strain>
    </source>
</reference>
<dbReference type="HOGENOM" id="CLU_020537_0_0_1"/>
<dbReference type="PANTHER" id="PTHR10782">
    <property type="entry name" value="ZINC FINGER MIZ DOMAIN-CONTAINING PROTEIN"/>
    <property type="match status" value="1"/>
</dbReference>
<keyword evidence="5 8" id="KW-0863">Zinc-finger</keyword>
<gene>
    <name evidence="12" type="ORF">PLEOSDRAFT_173074</name>
</gene>
<dbReference type="Gene3D" id="3.30.40.10">
    <property type="entry name" value="Zinc/RING finger domain, C3HC4 (zinc finger)"/>
    <property type="match status" value="1"/>
</dbReference>
<dbReference type="STRING" id="1137138.A0A067NS21"/>
<feature type="region of interest" description="Disordered" evidence="9">
    <location>
        <begin position="605"/>
        <end position="640"/>
    </location>
</feature>
<dbReference type="GO" id="GO:0000785">
    <property type="term" value="C:chromatin"/>
    <property type="evidence" value="ECO:0007669"/>
    <property type="project" value="TreeGrafter"/>
</dbReference>
<dbReference type="Pfam" id="PF14324">
    <property type="entry name" value="PINIT"/>
    <property type="match status" value="1"/>
</dbReference>
<evidence type="ECO:0000256" key="7">
    <source>
        <dbReference type="ARBA" id="ARBA00022833"/>
    </source>
</evidence>
<feature type="domain" description="SP-RING-type" evidence="10">
    <location>
        <begin position="335"/>
        <end position="420"/>
    </location>
</feature>
<evidence type="ECO:0008006" key="14">
    <source>
        <dbReference type="Google" id="ProtNLM"/>
    </source>
</evidence>
<dbReference type="PANTHER" id="PTHR10782:SF4">
    <property type="entry name" value="TONALLI, ISOFORM E"/>
    <property type="match status" value="1"/>
</dbReference>
<dbReference type="InterPro" id="IPR023321">
    <property type="entry name" value="PINIT"/>
</dbReference>
<protein>
    <recommendedName>
        <fullName evidence="14">SP-RING-type domain-containing protein</fullName>
    </recommendedName>
</protein>
<dbReference type="PROSITE" id="PS51466">
    <property type="entry name" value="PINIT"/>
    <property type="match status" value="1"/>
</dbReference>
<evidence type="ECO:0000313" key="12">
    <source>
        <dbReference type="EMBL" id="KDQ30848.1"/>
    </source>
</evidence>